<keyword evidence="2" id="KW-0812">Transmembrane</keyword>
<dbReference type="PANTHER" id="PTHR34384">
    <property type="entry name" value="L-2,3-DIAMINOPROPANOATE--CITRATE LIGASE"/>
    <property type="match status" value="1"/>
</dbReference>
<dbReference type="EMBL" id="JALBWM010000135">
    <property type="protein sequence ID" value="MCO1336434.1"/>
    <property type="molecule type" value="Genomic_DNA"/>
</dbReference>
<proteinExistence type="inferred from homology"/>
<keyword evidence="2" id="KW-1133">Transmembrane helix</keyword>
<evidence type="ECO:0000313" key="5">
    <source>
        <dbReference type="EMBL" id="MCO1336434.1"/>
    </source>
</evidence>
<protein>
    <recommendedName>
        <fullName evidence="7">N2-citryl-N6-acetyl-N6-hydroxylysine synthase</fullName>
    </recommendedName>
</protein>
<dbReference type="PANTHER" id="PTHR34384:SF5">
    <property type="entry name" value="L-2,3-DIAMINOPROPANOATE--CITRATE LIGASE"/>
    <property type="match status" value="1"/>
</dbReference>
<comment type="caution">
    <text evidence="5">The sequence shown here is derived from an EMBL/GenBank/DDBJ whole genome shotgun (WGS) entry which is preliminary data.</text>
</comment>
<dbReference type="InterPro" id="IPR022770">
    <property type="entry name" value="IucA/IucC-like_C"/>
</dbReference>
<dbReference type="InterPro" id="IPR037455">
    <property type="entry name" value="LucA/IucC-like"/>
</dbReference>
<dbReference type="AlphaFoldDB" id="A0A9X2J7C9"/>
<name>A0A9X2J7C9_9GAMM</name>
<feature type="domain" description="Aerobactin siderophore biosynthesis IucA/IucC-like C-terminal" evidence="4">
    <location>
        <begin position="435"/>
        <end position="584"/>
    </location>
</feature>
<gene>
    <name evidence="5" type="ORF">MO867_19040</name>
</gene>
<reference evidence="5" key="1">
    <citation type="journal article" date="2022" name="Arch. Microbiol.">
        <title>Microbulbifer okhotskensis sp. nov., isolated from a deep bottom sediment of the Okhotsk Sea.</title>
        <authorList>
            <person name="Romanenko L."/>
            <person name="Kurilenko V."/>
            <person name="Otstavnykh N."/>
            <person name="Velansky P."/>
            <person name="Isaeva M."/>
            <person name="Mikhailov V."/>
        </authorList>
    </citation>
    <scope>NUCLEOTIDE SEQUENCE</scope>
    <source>
        <strain evidence="5">OS29</strain>
    </source>
</reference>
<dbReference type="Pfam" id="PF06276">
    <property type="entry name" value="FhuF"/>
    <property type="match status" value="1"/>
</dbReference>
<feature type="domain" description="Aerobactin siderophore biosynthesis IucA/IucC N-terminal" evidence="3">
    <location>
        <begin position="175"/>
        <end position="404"/>
    </location>
</feature>
<evidence type="ECO:0000259" key="3">
    <source>
        <dbReference type="Pfam" id="PF04183"/>
    </source>
</evidence>
<feature type="transmembrane region" description="Helical" evidence="2">
    <location>
        <begin position="520"/>
        <end position="542"/>
    </location>
</feature>
<evidence type="ECO:0000256" key="2">
    <source>
        <dbReference type="SAM" id="Phobius"/>
    </source>
</evidence>
<dbReference type="Pfam" id="PF04183">
    <property type="entry name" value="IucA_IucC"/>
    <property type="match status" value="1"/>
</dbReference>
<evidence type="ECO:0000313" key="6">
    <source>
        <dbReference type="Proteomes" id="UP001139028"/>
    </source>
</evidence>
<dbReference type="Gene3D" id="1.10.510.40">
    <property type="match status" value="1"/>
</dbReference>
<sequence>MNNPRSDAAQAGCIDGDAFSQNPVVTTGDTELNVAAERLSANCFFNALLRETDSGSWYERSDQRFPEGIRVPAVRIALPASAAELWLNASYRSECGRHQFVLPMVWRTAEGIDKPIELAVAAQLVAEEPTFFPCAVPEARAQFTRRVSASVKNMSQALAARSADIETLFNQPLTFSESEQALLCGHSIHPTPKSRDPFTDEDAERFAPEFGNKFALLWLGVDPQFLRSASGAEISAEQFSELVRSTDGAPPAPKGFIAIPAHPWQWRQLCEDPRVAELLASGKIIQLGLGGEPWRATSSLRAIYSGKSPYMLKFSLSLRLTNSVRTLQPKEMVRGLEVLKVRQTPLGQEFANRYPRFQVLAEPAYLMLADSCGEQIIESLVMFRENPFLNESAENTCLLATLTQDNPSGDSCRAAQLVFRFAEDGEISTGAAARRWFGAFLDAVIEPLLIAQADFGILFGAHQQNLILTFEGALPVAGYFRDCQGSGYSRVGEELLKPYLPNLAQSSENVIDEKMANRLFVYYLIVNSCFGLISALSAAGLLSERQLLSQLRERLELLNKGQRRDHSCLEYLLNAEEIWAKGNFQCAVIGMNETTTEDPLSIYHKMANPLKVSTTTEAAEV</sequence>
<evidence type="ECO:0008006" key="7">
    <source>
        <dbReference type="Google" id="ProtNLM"/>
    </source>
</evidence>
<keyword evidence="2" id="KW-0472">Membrane</keyword>
<comment type="similarity">
    <text evidence="1">Belongs to the IucA/IucC family.</text>
</comment>
<dbReference type="InterPro" id="IPR007310">
    <property type="entry name" value="Aerobactin_biosyn_IucA/IucC_N"/>
</dbReference>
<organism evidence="5 6">
    <name type="scientific">Microbulbifer okhotskensis</name>
    <dbReference type="NCBI Taxonomy" id="2926617"/>
    <lineage>
        <taxon>Bacteria</taxon>
        <taxon>Pseudomonadati</taxon>
        <taxon>Pseudomonadota</taxon>
        <taxon>Gammaproteobacteria</taxon>
        <taxon>Cellvibrionales</taxon>
        <taxon>Microbulbiferaceae</taxon>
        <taxon>Microbulbifer</taxon>
    </lineage>
</organism>
<dbReference type="GO" id="GO:0019290">
    <property type="term" value="P:siderophore biosynthetic process"/>
    <property type="evidence" value="ECO:0007669"/>
    <property type="project" value="InterPro"/>
</dbReference>
<evidence type="ECO:0000259" key="4">
    <source>
        <dbReference type="Pfam" id="PF06276"/>
    </source>
</evidence>
<keyword evidence="6" id="KW-1185">Reference proteome</keyword>
<dbReference type="RefSeq" id="WP_252472092.1">
    <property type="nucleotide sequence ID" value="NZ_JALBWM010000135.1"/>
</dbReference>
<accession>A0A9X2J7C9</accession>
<dbReference type="GO" id="GO:0016881">
    <property type="term" value="F:acid-amino acid ligase activity"/>
    <property type="evidence" value="ECO:0007669"/>
    <property type="project" value="UniProtKB-ARBA"/>
</dbReference>
<evidence type="ECO:0000256" key="1">
    <source>
        <dbReference type="ARBA" id="ARBA00007832"/>
    </source>
</evidence>
<dbReference type="Proteomes" id="UP001139028">
    <property type="component" value="Unassembled WGS sequence"/>
</dbReference>